<name>A0ACC3MR87_9PEZI</name>
<accession>A0ACC3MR87</accession>
<organism evidence="1 2">
    <name type="scientific">Vermiconidia calcicola</name>
    <dbReference type="NCBI Taxonomy" id="1690605"/>
    <lineage>
        <taxon>Eukaryota</taxon>
        <taxon>Fungi</taxon>
        <taxon>Dikarya</taxon>
        <taxon>Ascomycota</taxon>
        <taxon>Pezizomycotina</taxon>
        <taxon>Dothideomycetes</taxon>
        <taxon>Dothideomycetidae</taxon>
        <taxon>Mycosphaerellales</taxon>
        <taxon>Extremaceae</taxon>
        <taxon>Vermiconidia</taxon>
    </lineage>
</organism>
<keyword evidence="2" id="KW-1185">Reference proteome</keyword>
<evidence type="ECO:0000313" key="2">
    <source>
        <dbReference type="Proteomes" id="UP001281147"/>
    </source>
</evidence>
<dbReference type="EMBL" id="JAUTXU010000192">
    <property type="protein sequence ID" value="KAK3699846.1"/>
    <property type="molecule type" value="Genomic_DNA"/>
</dbReference>
<sequence length="669" mass="74000">MARRSFCPWRSSQSTTLYGNIDAAGLRHGSVPPTLEDPSFSHCASKQPHLYIVFQHFVDDQLEHENPNGNLYTGVPGSGGILETNNTLEHPTGPEYQLVVGEGTYVLKDDLHLATPPPHPSDAPQPNNNPLATTIGPPTAGTKLSIVTFAPRRRPSQNLFRITTAQSAHSNLPQRIEEEVHSPKSDAGSTANGFGSASYYTQTPGFGDNSPALNVVVPVKNKKEGKLKPKNNIVKSNSSYVSRVIPHESLQKRLAERSQDGLMVFANVNRAFMWLDLASDIKTENMTKVLFTKAHALCHDINPLTKSSTHLDIIMGFNTSDMIWYEPMSQKYARLNKNGQITRSPIQSILWIPNKEHLFVAAHMDGTLIVYDKDKEDAAFIAEETAPAENGHTNGQQKYGFKVQKSVQSRDQKTNPVAVWKVSNMRINGMAFSPDGQMLAVVCEDGTLTILDYINERVLDVYRSYYGGMLCVTWSPDGRYVLTGGQDDLVSIWSLADQELVARCVGHASWVTDVKFDPWRCDERNYRFGSVGEDCRLLLWDFSVGMLRRPKVQNRGSISTAVAGNRKESQATVNRIRSNSSRAPQSDDVDGVEAEAEIVHAVDSMRDTAVLPPVMSKAADPHPLCWLGFEEHCILTSCKDGHIREWERPKDEASSDGARNNSIGSAGKV</sequence>
<protein>
    <submittedName>
        <fullName evidence="1">Uncharacterized protein</fullName>
    </submittedName>
</protein>
<dbReference type="Proteomes" id="UP001281147">
    <property type="component" value="Unassembled WGS sequence"/>
</dbReference>
<proteinExistence type="predicted"/>
<gene>
    <name evidence="1" type="ORF">LTR37_016261</name>
</gene>
<comment type="caution">
    <text evidence="1">The sequence shown here is derived from an EMBL/GenBank/DDBJ whole genome shotgun (WGS) entry which is preliminary data.</text>
</comment>
<reference evidence="1" key="1">
    <citation type="submission" date="2023-07" db="EMBL/GenBank/DDBJ databases">
        <title>Black Yeasts Isolated from many extreme environments.</title>
        <authorList>
            <person name="Coleine C."/>
            <person name="Stajich J.E."/>
            <person name="Selbmann L."/>
        </authorList>
    </citation>
    <scope>NUCLEOTIDE SEQUENCE</scope>
    <source>
        <strain evidence="1">CCFEE 5714</strain>
    </source>
</reference>
<evidence type="ECO:0000313" key="1">
    <source>
        <dbReference type="EMBL" id="KAK3699846.1"/>
    </source>
</evidence>